<protein>
    <submittedName>
        <fullName evidence="1">Uncharacterized protein</fullName>
    </submittedName>
</protein>
<reference evidence="1 2" key="1">
    <citation type="submission" date="2019-05" db="EMBL/GenBank/DDBJ databases">
        <title>Mikania micrantha, genome provides insights into the molecular mechanism of rapid growth.</title>
        <authorList>
            <person name="Liu B."/>
        </authorList>
    </citation>
    <scope>NUCLEOTIDE SEQUENCE [LARGE SCALE GENOMIC DNA]</scope>
    <source>
        <strain evidence="1">NLD-2019</strain>
        <tissue evidence="1">Leaf</tissue>
    </source>
</reference>
<comment type="caution">
    <text evidence="1">The sequence shown here is derived from an EMBL/GenBank/DDBJ whole genome shotgun (WGS) entry which is preliminary data.</text>
</comment>
<dbReference type="EMBL" id="SZYD01000015">
    <property type="protein sequence ID" value="KAD3640654.1"/>
    <property type="molecule type" value="Genomic_DNA"/>
</dbReference>
<dbReference type="InterPro" id="IPR027417">
    <property type="entry name" value="P-loop_NTPase"/>
</dbReference>
<dbReference type="Proteomes" id="UP000326396">
    <property type="component" value="Linkage Group LG5"/>
</dbReference>
<dbReference type="Pfam" id="PF00071">
    <property type="entry name" value="Ras"/>
    <property type="match status" value="1"/>
</dbReference>
<sequence>MDELHVQYATCLDRLKDVRLVDHNDGWFWSGGNAGLWIIMMHGTEIDNPCMSADEIHERGIILIDCIEGSPRLSYGPDIDECYNEYIDTQRAILMGDITRQTSFNEMRTWHCDIQMIYSGIPMVICVHKVDRLNDRAVRPMQLAALGIGTVSADQSLTETWGGRRTYSSRQLQVSGWSIDHRNLDEQLLGFSQLIELAPWFVYAARFRSGHVSSIVTIRITTVGSVSTKTTSIKEVGRTRGGRSWGGCAGKELRSAVKTTVARQFGVSGSE</sequence>
<gene>
    <name evidence="1" type="ORF">E3N88_29877</name>
</gene>
<dbReference type="GO" id="GO:0003924">
    <property type="term" value="F:GTPase activity"/>
    <property type="evidence" value="ECO:0007669"/>
    <property type="project" value="InterPro"/>
</dbReference>
<keyword evidence="2" id="KW-1185">Reference proteome</keyword>
<dbReference type="SUPFAM" id="SSF52540">
    <property type="entry name" value="P-loop containing nucleoside triphosphate hydrolases"/>
    <property type="match status" value="1"/>
</dbReference>
<dbReference type="GO" id="GO:0005525">
    <property type="term" value="F:GTP binding"/>
    <property type="evidence" value="ECO:0007669"/>
    <property type="project" value="InterPro"/>
</dbReference>
<name>A0A5N6MMX5_9ASTR</name>
<evidence type="ECO:0000313" key="2">
    <source>
        <dbReference type="Proteomes" id="UP000326396"/>
    </source>
</evidence>
<dbReference type="Gene3D" id="3.40.50.300">
    <property type="entry name" value="P-loop containing nucleotide triphosphate hydrolases"/>
    <property type="match status" value="1"/>
</dbReference>
<accession>A0A5N6MMX5</accession>
<dbReference type="InterPro" id="IPR001806">
    <property type="entry name" value="Small_GTPase"/>
</dbReference>
<proteinExistence type="predicted"/>
<dbReference type="AlphaFoldDB" id="A0A5N6MMX5"/>
<evidence type="ECO:0000313" key="1">
    <source>
        <dbReference type="EMBL" id="KAD3640654.1"/>
    </source>
</evidence>
<organism evidence="1 2">
    <name type="scientific">Mikania micrantha</name>
    <name type="common">bitter vine</name>
    <dbReference type="NCBI Taxonomy" id="192012"/>
    <lineage>
        <taxon>Eukaryota</taxon>
        <taxon>Viridiplantae</taxon>
        <taxon>Streptophyta</taxon>
        <taxon>Embryophyta</taxon>
        <taxon>Tracheophyta</taxon>
        <taxon>Spermatophyta</taxon>
        <taxon>Magnoliopsida</taxon>
        <taxon>eudicotyledons</taxon>
        <taxon>Gunneridae</taxon>
        <taxon>Pentapetalae</taxon>
        <taxon>asterids</taxon>
        <taxon>campanulids</taxon>
        <taxon>Asterales</taxon>
        <taxon>Asteraceae</taxon>
        <taxon>Asteroideae</taxon>
        <taxon>Heliantheae alliance</taxon>
        <taxon>Eupatorieae</taxon>
        <taxon>Mikania</taxon>
    </lineage>
</organism>